<dbReference type="EMBL" id="JRHH01000002">
    <property type="protein sequence ID" value="KGD68906.1"/>
    <property type="molecule type" value="Genomic_DNA"/>
</dbReference>
<name>A0A095SW50_9FLAO</name>
<gene>
    <name evidence="1" type="ORF">LG45_04490</name>
</gene>
<sequence length="71" mass="7637">MVAFSSASMANTIADEEVVTEEKKEVVVVRKTDCCLIYDLAYDLAISEVAPAESAESTANIAYNNCEKTAV</sequence>
<dbReference type="RefSeq" id="WP_035124784.1">
    <property type="nucleotide sequence ID" value="NZ_MUGQ01000013.1"/>
</dbReference>
<evidence type="ECO:0000313" key="1">
    <source>
        <dbReference type="EMBL" id="KGD68906.1"/>
    </source>
</evidence>
<dbReference type="AlphaFoldDB" id="A0A095SW50"/>
<keyword evidence="2" id="KW-1185">Reference proteome</keyword>
<comment type="caution">
    <text evidence="1">The sequence shown here is derived from an EMBL/GenBank/DDBJ whole genome shotgun (WGS) entry which is preliminary data.</text>
</comment>
<reference evidence="1 2" key="1">
    <citation type="submission" date="2014-09" db="EMBL/GenBank/DDBJ databases">
        <title>Whole Genome Shotgun of Flavobacterium aquatile LMG 4008.</title>
        <authorList>
            <person name="Gale A.N."/>
            <person name="Pipes S.E."/>
            <person name="Newman J.D."/>
        </authorList>
    </citation>
    <scope>NUCLEOTIDE SEQUENCE [LARGE SCALE GENOMIC DNA]</scope>
    <source>
        <strain evidence="1 2">LMG 4008</strain>
    </source>
</reference>
<protein>
    <submittedName>
        <fullName evidence="1">Uncharacterized protein</fullName>
    </submittedName>
</protein>
<evidence type="ECO:0000313" key="2">
    <source>
        <dbReference type="Proteomes" id="UP000029554"/>
    </source>
</evidence>
<organism evidence="1 2">
    <name type="scientific">Flavobacterium aquatile LMG 4008 = ATCC 11947</name>
    <dbReference type="NCBI Taxonomy" id="1453498"/>
    <lineage>
        <taxon>Bacteria</taxon>
        <taxon>Pseudomonadati</taxon>
        <taxon>Bacteroidota</taxon>
        <taxon>Flavobacteriia</taxon>
        <taxon>Flavobacteriales</taxon>
        <taxon>Flavobacteriaceae</taxon>
        <taxon>Flavobacterium</taxon>
    </lineage>
</organism>
<dbReference type="Proteomes" id="UP000029554">
    <property type="component" value="Unassembled WGS sequence"/>
</dbReference>
<proteinExistence type="predicted"/>
<accession>A0A095SW50</accession>